<name>A0AA88AP33_FICCA</name>
<sequence length="51" mass="6126">MSTVLHHHLLMFTSLHHHLPTYINPRLLHMFTNPLLLHLTIKNLTFKARFK</sequence>
<accession>A0AA88AP33</accession>
<protein>
    <submittedName>
        <fullName evidence="1">Uncharacterized protein</fullName>
    </submittedName>
</protein>
<gene>
    <name evidence="1" type="ORF">TIFTF001_025390</name>
</gene>
<reference evidence="1" key="1">
    <citation type="submission" date="2023-07" db="EMBL/GenBank/DDBJ databases">
        <title>draft genome sequence of fig (Ficus carica).</title>
        <authorList>
            <person name="Takahashi T."/>
            <person name="Nishimura K."/>
        </authorList>
    </citation>
    <scope>NUCLEOTIDE SEQUENCE</scope>
</reference>
<organism evidence="1 2">
    <name type="scientific">Ficus carica</name>
    <name type="common">Common fig</name>
    <dbReference type="NCBI Taxonomy" id="3494"/>
    <lineage>
        <taxon>Eukaryota</taxon>
        <taxon>Viridiplantae</taxon>
        <taxon>Streptophyta</taxon>
        <taxon>Embryophyta</taxon>
        <taxon>Tracheophyta</taxon>
        <taxon>Spermatophyta</taxon>
        <taxon>Magnoliopsida</taxon>
        <taxon>eudicotyledons</taxon>
        <taxon>Gunneridae</taxon>
        <taxon>Pentapetalae</taxon>
        <taxon>rosids</taxon>
        <taxon>fabids</taxon>
        <taxon>Rosales</taxon>
        <taxon>Moraceae</taxon>
        <taxon>Ficeae</taxon>
        <taxon>Ficus</taxon>
    </lineage>
</organism>
<dbReference type="EMBL" id="BTGU01000062">
    <property type="protein sequence ID" value="GMN56270.1"/>
    <property type="molecule type" value="Genomic_DNA"/>
</dbReference>
<evidence type="ECO:0000313" key="2">
    <source>
        <dbReference type="Proteomes" id="UP001187192"/>
    </source>
</evidence>
<dbReference type="AlphaFoldDB" id="A0AA88AP33"/>
<dbReference type="Proteomes" id="UP001187192">
    <property type="component" value="Unassembled WGS sequence"/>
</dbReference>
<keyword evidence="2" id="KW-1185">Reference proteome</keyword>
<comment type="caution">
    <text evidence="1">The sequence shown here is derived from an EMBL/GenBank/DDBJ whole genome shotgun (WGS) entry which is preliminary data.</text>
</comment>
<evidence type="ECO:0000313" key="1">
    <source>
        <dbReference type="EMBL" id="GMN56270.1"/>
    </source>
</evidence>
<proteinExistence type="predicted"/>